<keyword evidence="7" id="KW-0804">Transcription</keyword>
<dbReference type="FunFam" id="3.30.160.60:FF:001175">
    <property type="entry name" value="Zinc finger, C2H2 type"/>
    <property type="match status" value="1"/>
</dbReference>
<dbReference type="PROSITE" id="PS50157">
    <property type="entry name" value="ZINC_FINGER_C2H2_2"/>
    <property type="match status" value="2"/>
</dbReference>
<dbReference type="GO" id="GO:0008270">
    <property type="term" value="F:zinc ion binding"/>
    <property type="evidence" value="ECO:0007669"/>
    <property type="project" value="UniProtKB-KW"/>
</dbReference>
<keyword evidence="6" id="KW-0805">Transcription regulation</keyword>
<evidence type="ECO:0000256" key="2">
    <source>
        <dbReference type="ARBA" id="ARBA00022723"/>
    </source>
</evidence>
<reference evidence="11 12" key="1">
    <citation type="submission" date="2024-11" db="EMBL/GenBank/DDBJ databases">
        <title>Adaptive evolution of stress response genes in parasites aligns with host niche diversity.</title>
        <authorList>
            <person name="Hahn C."/>
            <person name="Resl P."/>
        </authorList>
    </citation>
    <scope>NUCLEOTIDE SEQUENCE [LARGE SCALE GENOMIC DNA]</scope>
    <source>
        <strain evidence="11">EGGRZ-B1_66</strain>
        <tissue evidence="11">Body</tissue>
    </source>
</reference>
<protein>
    <recommendedName>
        <fullName evidence="10">C2H2-type domain-containing protein</fullName>
    </recommendedName>
</protein>
<dbReference type="PANTHER" id="PTHR45993:SF6">
    <property type="entry name" value="C2H2-TYPE DOMAIN-CONTAINING PROTEIN"/>
    <property type="match status" value="1"/>
</dbReference>
<dbReference type="GO" id="GO:0010468">
    <property type="term" value="P:regulation of gene expression"/>
    <property type="evidence" value="ECO:0007669"/>
    <property type="project" value="UniProtKB-ARBA"/>
</dbReference>
<dbReference type="FunFam" id="3.30.160.60:FF:000037">
    <property type="entry name" value="B-cell lymphoma/leukemia 11A isoform X1"/>
    <property type="match status" value="1"/>
</dbReference>
<evidence type="ECO:0000313" key="11">
    <source>
        <dbReference type="EMBL" id="KAL3312271.1"/>
    </source>
</evidence>
<dbReference type="SMART" id="SM00355">
    <property type="entry name" value="ZnF_C2H2"/>
    <property type="match status" value="3"/>
</dbReference>
<dbReference type="InterPro" id="IPR056438">
    <property type="entry name" value="Znf-C2H2_CTCF"/>
</dbReference>
<feature type="domain" description="C2H2-type" evidence="10">
    <location>
        <begin position="85"/>
        <end position="112"/>
    </location>
</feature>
<dbReference type="InterPro" id="IPR013087">
    <property type="entry name" value="Znf_C2H2_type"/>
</dbReference>
<name>A0ABD2PXY2_9PLAT</name>
<evidence type="ECO:0000256" key="9">
    <source>
        <dbReference type="PROSITE-ProRule" id="PRU00042"/>
    </source>
</evidence>
<dbReference type="Proteomes" id="UP001626550">
    <property type="component" value="Unassembled WGS sequence"/>
</dbReference>
<dbReference type="Pfam" id="PF00096">
    <property type="entry name" value="zf-C2H2"/>
    <property type="match status" value="2"/>
</dbReference>
<evidence type="ECO:0000259" key="10">
    <source>
        <dbReference type="PROSITE" id="PS50157"/>
    </source>
</evidence>
<dbReference type="PANTHER" id="PTHR45993">
    <property type="entry name" value="B-CELL LYMPHOMA/LEUKEMIA 11"/>
    <property type="match status" value="1"/>
</dbReference>
<evidence type="ECO:0000256" key="3">
    <source>
        <dbReference type="ARBA" id="ARBA00022737"/>
    </source>
</evidence>
<dbReference type="GO" id="GO:0005634">
    <property type="term" value="C:nucleus"/>
    <property type="evidence" value="ECO:0007669"/>
    <property type="project" value="UniProtKB-SubCell"/>
</dbReference>
<dbReference type="Gene3D" id="3.30.160.60">
    <property type="entry name" value="Classic Zinc Finger"/>
    <property type="match status" value="2"/>
</dbReference>
<organism evidence="11 12">
    <name type="scientific">Cichlidogyrus casuarinus</name>
    <dbReference type="NCBI Taxonomy" id="1844966"/>
    <lineage>
        <taxon>Eukaryota</taxon>
        <taxon>Metazoa</taxon>
        <taxon>Spiralia</taxon>
        <taxon>Lophotrochozoa</taxon>
        <taxon>Platyhelminthes</taxon>
        <taxon>Monogenea</taxon>
        <taxon>Monopisthocotylea</taxon>
        <taxon>Dactylogyridea</taxon>
        <taxon>Ancyrocephalidae</taxon>
        <taxon>Cichlidogyrus</taxon>
    </lineage>
</organism>
<keyword evidence="12" id="KW-1185">Reference proteome</keyword>
<comment type="caution">
    <text evidence="11">The sequence shown here is derived from an EMBL/GenBank/DDBJ whole genome shotgun (WGS) entry which is preliminary data.</text>
</comment>
<sequence length="157" mass="17567">MEKVHTTRLYVTLSSVDDEKSAGPEDIKPLAAFNGSSFNAGLVVSPSSRPSGSMSKDQCEFCGKTFRNCSNLTVHRRSHTGEKPYRCHLCAYACAQSSKLTRHMRTHRREGKSTLKCPYCATPFIVNSTLERHVRKCEANRKLGNSQSPFKDFQAMC</sequence>
<comment type="subcellular location">
    <subcellularLocation>
        <location evidence="1">Nucleus</location>
    </subcellularLocation>
</comment>
<keyword evidence="3" id="KW-0677">Repeat</keyword>
<dbReference type="InterPro" id="IPR036236">
    <property type="entry name" value="Znf_C2H2_sf"/>
</dbReference>
<evidence type="ECO:0000256" key="7">
    <source>
        <dbReference type="ARBA" id="ARBA00023163"/>
    </source>
</evidence>
<dbReference type="InterPro" id="IPR051497">
    <property type="entry name" value="Dev/Hematopoietic_TF"/>
</dbReference>
<dbReference type="SUPFAM" id="SSF57667">
    <property type="entry name" value="beta-beta-alpha zinc fingers"/>
    <property type="match status" value="2"/>
</dbReference>
<evidence type="ECO:0000256" key="8">
    <source>
        <dbReference type="ARBA" id="ARBA00023242"/>
    </source>
</evidence>
<feature type="domain" description="C2H2-type" evidence="10">
    <location>
        <begin position="57"/>
        <end position="84"/>
    </location>
</feature>
<keyword evidence="4 9" id="KW-0863">Zinc-finger</keyword>
<evidence type="ECO:0000256" key="5">
    <source>
        <dbReference type="ARBA" id="ARBA00022833"/>
    </source>
</evidence>
<proteinExistence type="predicted"/>
<dbReference type="PROSITE" id="PS00028">
    <property type="entry name" value="ZINC_FINGER_C2H2_1"/>
    <property type="match status" value="2"/>
</dbReference>
<keyword evidence="5" id="KW-0862">Zinc</keyword>
<accession>A0ABD2PXY2</accession>
<evidence type="ECO:0000256" key="6">
    <source>
        <dbReference type="ARBA" id="ARBA00023015"/>
    </source>
</evidence>
<dbReference type="EMBL" id="JBJKFK010001769">
    <property type="protein sequence ID" value="KAL3312271.1"/>
    <property type="molecule type" value="Genomic_DNA"/>
</dbReference>
<dbReference type="Pfam" id="PF23611">
    <property type="entry name" value="zf-C2H2_16"/>
    <property type="match status" value="1"/>
</dbReference>
<keyword evidence="8" id="KW-0539">Nucleus</keyword>
<evidence type="ECO:0000313" key="12">
    <source>
        <dbReference type="Proteomes" id="UP001626550"/>
    </source>
</evidence>
<evidence type="ECO:0000256" key="1">
    <source>
        <dbReference type="ARBA" id="ARBA00004123"/>
    </source>
</evidence>
<keyword evidence="2" id="KW-0479">Metal-binding</keyword>
<evidence type="ECO:0000256" key="4">
    <source>
        <dbReference type="ARBA" id="ARBA00022771"/>
    </source>
</evidence>
<gene>
    <name evidence="11" type="ORF">Ciccas_009136</name>
</gene>
<dbReference type="AlphaFoldDB" id="A0ABD2PXY2"/>